<dbReference type="AlphaFoldDB" id="A0A1F6M912"/>
<reference evidence="2 3" key="1">
    <citation type="journal article" date="2016" name="Nat. Commun.">
        <title>Thousands of microbial genomes shed light on interconnected biogeochemical processes in an aquifer system.</title>
        <authorList>
            <person name="Anantharaman K."/>
            <person name="Brown C.T."/>
            <person name="Hug L.A."/>
            <person name="Sharon I."/>
            <person name="Castelle C.J."/>
            <person name="Probst A.J."/>
            <person name="Thomas B.C."/>
            <person name="Singh A."/>
            <person name="Wilkins M.J."/>
            <person name="Karaoz U."/>
            <person name="Brodie E.L."/>
            <person name="Williams K.H."/>
            <person name="Hubbard S.S."/>
            <person name="Banfield J.F."/>
        </authorList>
    </citation>
    <scope>NUCLEOTIDE SEQUENCE [LARGE SCALE GENOMIC DNA]</scope>
</reference>
<dbReference type="Proteomes" id="UP000176532">
    <property type="component" value="Unassembled WGS sequence"/>
</dbReference>
<dbReference type="PANTHER" id="PTHR13420">
    <property type="entry name" value="UPF0235 PROTEIN C15ORF40"/>
    <property type="match status" value="1"/>
</dbReference>
<dbReference type="SMART" id="SM01152">
    <property type="entry name" value="DUF167"/>
    <property type="match status" value="1"/>
</dbReference>
<dbReference type="STRING" id="1798682.A3C15_03065"/>
<dbReference type="InterPro" id="IPR003746">
    <property type="entry name" value="DUF167"/>
</dbReference>
<evidence type="ECO:0000313" key="2">
    <source>
        <dbReference type="EMBL" id="OGH68109.1"/>
    </source>
</evidence>
<dbReference type="NCBIfam" id="TIGR00251">
    <property type="entry name" value="DUF167 family protein"/>
    <property type="match status" value="1"/>
</dbReference>
<gene>
    <name evidence="2" type="ORF">A3C15_03065</name>
</gene>
<accession>A0A1F6M912</accession>
<dbReference type="InterPro" id="IPR036591">
    <property type="entry name" value="YggU-like_sf"/>
</dbReference>
<protein>
    <submittedName>
        <fullName evidence="2">Uncharacterized protein</fullName>
    </submittedName>
</protein>
<dbReference type="Gene3D" id="3.30.1200.10">
    <property type="entry name" value="YggU-like"/>
    <property type="match status" value="1"/>
</dbReference>
<organism evidence="2 3">
    <name type="scientific">Candidatus Magasanikbacteria bacterium RIFCSPHIGHO2_02_FULL_50_9b</name>
    <dbReference type="NCBI Taxonomy" id="1798682"/>
    <lineage>
        <taxon>Bacteria</taxon>
        <taxon>Candidatus Magasanikiibacteriota</taxon>
    </lineage>
</organism>
<dbReference type="GO" id="GO:0005737">
    <property type="term" value="C:cytoplasm"/>
    <property type="evidence" value="ECO:0007669"/>
    <property type="project" value="TreeGrafter"/>
</dbReference>
<comment type="similarity">
    <text evidence="1">Belongs to the UPF0235 family.</text>
</comment>
<dbReference type="PANTHER" id="PTHR13420:SF7">
    <property type="entry name" value="UPF0235 PROTEIN C15ORF40"/>
    <property type="match status" value="1"/>
</dbReference>
<evidence type="ECO:0000313" key="3">
    <source>
        <dbReference type="Proteomes" id="UP000176532"/>
    </source>
</evidence>
<sequence length="69" mass="7483">MAVRVVVRAKQNSVELQPDGSLRVRVTAAPTDGKANDAVIKILAKYFGRPKTSVRLISGATTRTKIFDV</sequence>
<evidence type="ECO:0000256" key="1">
    <source>
        <dbReference type="ARBA" id="ARBA00010364"/>
    </source>
</evidence>
<name>A0A1F6M912_9BACT</name>
<proteinExistence type="inferred from homology"/>
<dbReference type="EMBL" id="MFQD01000012">
    <property type="protein sequence ID" value="OGH68109.1"/>
    <property type="molecule type" value="Genomic_DNA"/>
</dbReference>
<dbReference type="SUPFAM" id="SSF69786">
    <property type="entry name" value="YggU-like"/>
    <property type="match status" value="1"/>
</dbReference>
<comment type="caution">
    <text evidence="2">The sequence shown here is derived from an EMBL/GenBank/DDBJ whole genome shotgun (WGS) entry which is preliminary data.</text>
</comment>
<dbReference type="Pfam" id="PF02594">
    <property type="entry name" value="DUF167"/>
    <property type="match status" value="1"/>
</dbReference>